<evidence type="ECO:0000313" key="2">
    <source>
        <dbReference type="EMBL" id="KAJ4327249.1"/>
    </source>
</evidence>
<evidence type="ECO:0000256" key="1">
    <source>
        <dbReference type="SAM" id="SignalP"/>
    </source>
</evidence>
<organism evidence="2 3">
    <name type="scientific">Fusarium piperis</name>
    <dbReference type="NCBI Taxonomy" id="1435070"/>
    <lineage>
        <taxon>Eukaryota</taxon>
        <taxon>Fungi</taxon>
        <taxon>Dikarya</taxon>
        <taxon>Ascomycota</taxon>
        <taxon>Pezizomycotina</taxon>
        <taxon>Sordariomycetes</taxon>
        <taxon>Hypocreomycetidae</taxon>
        <taxon>Hypocreales</taxon>
        <taxon>Nectriaceae</taxon>
        <taxon>Fusarium</taxon>
        <taxon>Fusarium solani species complex</taxon>
    </lineage>
</organism>
<comment type="caution">
    <text evidence="2">The sequence shown here is derived from an EMBL/GenBank/DDBJ whole genome shotgun (WGS) entry which is preliminary data.</text>
</comment>
<dbReference type="Proteomes" id="UP001140502">
    <property type="component" value="Unassembled WGS sequence"/>
</dbReference>
<dbReference type="EMBL" id="JAPEUR010000028">
    <property type="protein sequence ID" value="KAJ4327249.1"/>
    <property type="molecule type" value="Genomic_DNA"/>
</dbReference>
<name>A0A9W8WJL0_9HYPO</name>
<proteinExistence type="predicted"/>
<sequence>MIPSLTLTAALLGLASASPLGLPGLKRFAPSKLGHLHKRQVPQEHSHDLVLVITREFLNLNNPKNIQDPVFGLLGDAAAAAGAGDVTNLACLKQETADQAFTNAKAAGDLRGMAGALLFQAIERNTAGVGVASKLCTEQAVNPEIGALTQHQDAASENAGALNKAITLELAKQLAGIGADPNLALLSGTFAPGDTNDGTGKGNSCDTEEPELGCIFSEKLLVLDASEDEIAAAVSDVAQTFTGTGGIVATDLVNLADFSVASVTGTADLATIVNGGSGGATGVASGVASESAGGATEVASDVAETSAAAVTTDAGGNNNNAGDEAASTADAATTAATTKARGCAAKPPAVITTAITPVASSGQTAQASCSTIVKTVAADETDAVLATLTSATVGQVTSAGANIQAFTGTLGGPAPPVVSSAGNRPFAVNGNTFTGAGAALSRSCDIQHNACANAANSGELDGGIAQCETQVSECKAANALKKRQTGNFGSCSDPSIIFAAGLDGRKEESFAPSNDADFNHGSAQKIGIIADFICQRLGDSCKADADVVASCTSAAAAAKATTQDQAAADVFNAGLGVEAGGASGSGGDAVVTSAAAVATGAAGAGGAQAVVMTITQCA</sequence>
<accession>A0A9W8WJL0</accession>
<dbReference type="AlphaFoldDB" id="A0A9W8WJL0"/>
<evidence type="ECO:0000313" key="3">
    <source>
        <dbReference type="Proteomes" id="UP001140502"/>
    </source>
</evidence>
<evidence type="ECO:0008006" key="4">
    <source>
        <dbReference type="Google" id="ProtNLM"/>
    </source>
</evidence>
<protein>
    <recommendedName>
        <fullName evidence="4">Cell wall mannoprotein</fullName>
    </recommendedName>
</protein>
<feature type="signal peptide" evidence="1">
    <location>
        <begin position="1"/>
        <end position="17"/>
    </location>
</feature>
<keyword evidence="3" id="KW-1185">Reference proteome</keyword>
<feature type="chain" id="PRO_5040726427" description="Cell wall mannoprotein" evidence="1">
    <location>
        <begin position="18"/>
        <end position="618"/>
    </location>
</feature>
<keyword evidence="1" id="KW-0732">Signal</keyword>
<reference evidence="2" key="1">
    <citation type="submission" date="2022-10" db="EMBL/GenBank/DDBJ databases">
        <title>Tapping the CABI collections for fungal endophytes: first genome assemblies for Collariella, Neodidymelliopsis, Ascochyta clinopodiicola, Didymella pomorum, Didymosphaeria variabile, Neocosmospora piperis and Neocucurbitaria cava.</title>
        <authorList>
            <person name="Hill R."/>
        </authorList>
    </citation>
    <scope>NUCLEOTIDE SEQUENCE</scope>
    <source>
        <strain evidence="2">IMI 366586</strain>
    </source>
</reference>
<gene>
    <name evidence="2" type="ORF">N0V84_002379</name>
</gene>
<dbReference type="OrthoDB" id="2153847at2759"/>